<evidence type="ECO:0000313" key="1">
    <source>
        <dbReference type="EMBL" id="KAJ8675402.1"/>
    </source>
</evidence>
<reference evidence="1" key="1">
    <citation type="submission" date="2023-04" db="EMBL/GenBank/DDBJ databases">
        <title>A chromosome-level genome assembly of the parasitoid wasp Eretmocerus hayati.</title>
        <authorList>
            <person name="Zhong Y."/>
            <person name="Liu S."/>
            <person name="Liu Y."/>
        </authorList>
    </citation>
    <scope>NUCLEOTIDE SEQUENCE</scope>
    <source>
        <strain evidence="1">ZJU_SS_LIU_2023</strain>
    </source>
</reference>
<keyword evidence="2" id="KW-1185">Reference proteome</keyword>
<comment type="caution">
    <text evidence="1">The sequence shown here is derived from an EMBL/GenBank/DDBJ whole genome shotgun (WGS) entry which is preliminary data.</text>
</comment>
<accession>A0ACC2NYR7</accession>
<organism evidence="1 2">
    <name type="scientific">Eretmocerus hayati</name>
    <dbReference type="NCBI Taxonomy" id="131215"/>
    <lineage>
        <taxon>Eukaryota</taxon>
        <taxon>Metazoa</taxon>
        <taxon>Ecdysozoa</taxon>
        <taxon>Arthropoda</taxon>
        <taxon>Hexapoda</taxon>
        <taxon>Insecta</taxon>
        <taxon>Pterygota</taxon>
        <taxon>Neoptera</taxon>
        <taxon>Endopterygota</taxon>
        <taxon>Hymenoptera</taxon>
        <taxon>Apocrita</taxon>
        <taxon>Proctotrupomorpha</taxon>
        <taxon>Chalcidoidea</taxon>
        <taxon>Aphelinidae</taxon>
        <taxon>Aphelininae</taxon>
        <taxon>Eretmocerus</taxon>
    </lineage>
</organism>
<dbReference type="Proteomes" id="UP001239111">
    <property type="component" value="Chromosome 2"/>
</dbReference>
<dbReference type="EMBL" id="CM056742">
    <property type="protein sequence ID" value="KAJ8675402.1"/>
    <property type="molecule type" value="Genomic_DNA"/>
</dbReference>
<name>A0ACC2NYR7_9HYME</name>
<protein>
    <submittedName>
        <fullName evidence="1">Uncharacterized protein</fullName>
    </submittedName>
</protein>
<proteinExistence type="predicted"/>
<sequence length="717" mass="84175">MSQLFGTIQKIEDQVHEEFQRFRNDATFIHNESRVTELQKNVAKLCQILKEALSARDFHGWSTGNIASLEAKLHSATRIASIIRREQAEDRRARIIFFEAESAFKRRYRSAVVGNINHLEPASFFSDAKPRLVDHLSNLIREFRSLKADLTFHAYFTLSNGKRSMKHFRVPYRAFYKTTNVDEWYDQGIKTILDRIYDFNEMESGWALEEIIDIKSNIVKTNPIRGSSFIPTPDFIRKKSAVVNIRCKKNDCFACSIVAGLKPCIKKSSRQNERSSYPTWKHMLINFGDITFPVALEDIPEFERLNPKICVYVYQCDEEHEQVYLVYESENRRKKSSETRKTVRLLLLEKEGKMHYCTIRDPSRLLSSQINRHAHKTYLCDTCQHCFNSEEKLDRHSNDCAALNEQPIRLPEEDEKFLRFTEHYKKEPMPCIIYADLECLLQERNEIGEFSNDSDDEEDCKMSEQSVNNDFLMGECSEELKFNDCYDLEEFRLKKKTHMERAAFRKHFPYSLGYYYLHRYDENKSYYKRHRGRNCVKNFARDLERLARDIEEEIDNPAPLMMTAEDRKNYEATNICHFCDKEITDPLDKVIDHNHRGEGKYRGAAHTICNLHCVDPPVVVVVLHGTRLESLVADFDEKIRSVEEERKADRMIIKILQVKVNNIISDPDSIIAPIINKYKREIEALEASVNFYKKEIETEKSRSVLEKADDLLKRITS</sequence>
<gene>
    <name evidence="1" type="ORF">QAD02_011188</name>
</gene>
<evidence type="ECO:0000313" key="2">
    <source>
        <dbReference type="Proteomes" id="UP001239111"/>
    </source>
</evidence>